<evidence type="ECO:0000313" key="1">
    <source>
        <dbReference type="EMBL" id="CAA2998944.1"/>
    </source>
</evidence>
<comment type="caution">
    <text evidence="1">The sequence shown here is derived from an EMBL/GenBank/DDBJ whole genome shotgun (WGS) entry which is preliminary data.</text>
</comment>
<dbReference type="Proteomes" id="UP000594638">
    <property type="component" value="Unassembled WGS sequence"/>
</dbReference>
<sequence length="114" mass="13211">MKEENGSFGWGSFWELTWIIQESKSDFPCRKNHSVNFNENGFTRRRKSSGVWWATRRGGAPRCVGHPTRWRTMIGQSHCHEEDTAEVVVTLILPVGRRILPLMVVVTPMEDFLH</sequence>
<accession>A0A8S0T1H9</accession>
<reference evidence="1 2" key="1">
    <citation type="submission" date="2019-12" db="EMBL/GenBank/DDBJ databases">
        <authorList>
            <person name="Alioto T."/>
            <person name="Alioto T."/>
            <person name="Gomez Garrido J."/>
        </authorList>
    </citation>
    <scope>NUCLEOTIDE SEQUENCE [LARGE SCALE GENOMIC DNA]</scope>
</reference>
<proteinExistence type="predicted"/>
<dbReference type="AlphaFoldDB" id="A0A8S0T1H9"/>
<keyword evidence="2" id="KW-1185">Reference proteome</keyword>
<dbReference type="Gramene" id="OE9A013589T1">
    <property type="protein sequence ID" value="OE9A013589C1"/>
    <property type="gene ID" value="OE9A013589"/>
</dbReference>
<protein>
    <submittedName>
        <fullName evidence="1">Uncharacterized protein</fullName>
    </submittedName>
</protein>
<name>A0A8S0T1H9_OLEEU</name>
<gene>
    <name evidence="1" type="ORF">OLEA9_A013589</name>
</gene>
<dbReference type="EMBL" id="CACTIH010005611">
    <property type="protein sequence ID" value="CAA2998944.1"/>
    <property type="molecule type" value="Genomic_DNA"/>
</dbReference>
<organism evidence="1 2">
    <name type="scientific">Olea europaea subsp. europaea</name>
    <dbReference type="NCBI Taxonomy" id="158383"/>
    <lineage>
        <taxon>Eukaryota</taxon>
        <taxon>Viridiplantae</taxon>
        <taxon>Streptophyta</taxon>
        <taxon>Embryophyta</taxon>
        <taxon>Tracheophyta</taxon>
        <taxon>Spermatophyta</taxon>
        <taxon>Magnoliopsida</taxon>
        <taxon>eudicotyledons</taxon>
        <taxon>Gunneridae</taxon>
        <taxon>Pentapetalae</taxon>
        <taxon>asterids</taxon>
        <taxon>lamiids</taxon>
        <taxon>Lamiales</taxon>
        <taxon>Oleaceae</taxon>
        <taxon>Oleeae</taxon>
        <taxon>Olea</taxon>
    </lineage>
</organism>
<evidence type="ECO:0000313" key="2">
    <source>
        <dbReference type="Proteomes" id="UP000594638"/>
    </source>
</evidence>